<dbReference type="AlphaFoldDB" id="W4FMI5"/>
<dbReference type="VEuPathDB" id="FungiDB:H257_15809"/>
<gene>
    <name evidence="2" type="ORF">H257_15809</name>
</gene>
<dbReference type="RefSeq" id="XP_009842338.1">
    <property type="nucleotide sequence ID" value="XM_009844036.1"/>
</dbReference>
<dbReference type="GeneID" id="20817805"/>
<evidence type="ECO:0000256" key="1">
    <source>
        <dbReference type="SAM" id="MobiDB-lite"/>
    </source>
</evidence>
<protein>
    <submittedName>
        <fullName evidence="2">Uncharacterized protein</fullName>
    </submittedName>
</protein>
<dbReference type="EMBL" id="KI913189">
    <property type="protein sequence ID" value="ETV68039.1"/>
    <property type="molecule type" value="Genomic_DNA"/>
</dbReference>
<proteinExistence type="predicted"/>
<organism evidence="2">
    <name type="scientific">Aphanomyces astaci</name>
    <name type="common">Crayfish plague agent</name>
    <dbReference type="NCBI Taxonomy" id="112090"/>
    <lineage>
        <taxon>Eukaryota</taxon>
        <taxon>Sar</taxon>
        <taxon>Stramenopiles</taxon>
        <taxon>Oomycota</taxon>
        <taxon>Saprolegniomycetes</taxon>
        <taxon>Saprolegniales</taxon>
        <taxon>Verrucalvaceae</taxon>
        <taxon>Aphanomyces</taxon>
    </lineage>
</organism>
<reference evidence="2" key="1">
    <citation type="submission" date="2013-12" db="EMBL/GenBank/DDBJ databases">
        <title>The Genome Sequence of Aphanomyces astaci APO3.</title>
        <authorList>
            <consortium name="The Broad Institute Genomics Platform"/>
            <person name="Russ C."/>
            <person name="Tyler B."/>
            <person name="van West P."/>
            <person name="Dieguez-Uribeondo J."/>
            <person name="Young S.K."/>
            <person name="Zeng Q."/>
            <person name="Gargeya S."/>
            <person name="Fitzgerald M."/>
            <person name="Abouelleil A."/>
            <person name="Alvarado L."/>
            <person name="Chapman S.B."/>
            <person name="Gainer-Dewar J."/>
            <person name="Goldberg J."/>
            <person name="Griggs A."/>
            <person name="Gujja S."/>
            <person name="Hansen M."/>
            <person name="Howarth C."/>
            <person name="Imamovic A."/>
            <person name="Ireland A."/>
            <person name="Larimer J."/>
            <person name="McCowan C."/>
            <person name="Murphy C."/>
            <person name="Pearson M."/>
            <person name="Poon T.W."/>
            <person name="Priest M."/>
            <person name="Roberts A."/>
            <person name="Saif S."/>
            <person name="Shea T."/>
            <person name="Sykes S."/>
            <person name="Wortman J."/>
            <person name="Nusbaum C."/>
            <person name="Birren B."/>
        </authorList>
    </citation>
    <scope>NUCLEOTIDE SEQUENCE [LARGE SCALE GENOMIC DNA]</scope>
    <source>
        <strain evidence="2">APO3</strain>
    </source>
</reference>
<feature type="region of interest" description="Disordered" evidence="1">
    <location>
        <begin position="103"/>
        <end position="141"/>
    </location>
</feature>
<feature type="compositionally biased region" description="Polar residues" evidence="1">
    <location>
        <begin position="106"/>
        <end position="118"/>
    </location>
</feature>
<accession>W4FMI5</accession>
<sequence length="141" mass="16297">MTDNTLKWAITLSLTPRLVKDFHRRWFTTHWTTLHAYWTHMCHEQYLATAQDGDTALAQAVNTVIKQRRRAHDDTPPAMDSNLRQAKACQTLDIDTWLGQRAQGLLGSTNAPHAQQNATPTRRRRPPRRPPETRSARHQQL</sequence>
<name>W4FMI5_APHAT</name>
<evidence type="ECO:0000313" key="2">
    <source>
        <dbReference type="EMBL" id="ETV68039.1"/>
    </source>
</evidence>